<dbReference type="PROSITE" id="PS51519">
    <property type="entry name" value="RWP_RK"/>
    <property type="match status" value="1"/>
</dbReference>
<keyword evidence="6" id="KW-0539">Nucleus</keyword>
<dbReference type="PANTHER" id="PTHR46373:SF2">
    <property type="entry name" value="RWP-RK DOMAIN-CONTAINING PROTEIN"/>
    <property type="match status" value="1"/>
</dbReference>
<dbReference type="Pfam" id="PF02042">
    <property type="entry name" value="RWP-RK"/>
    <property type="match status" value="1"/>
</dbReference>
<dbReference type="PANTHER" id="PTHR46373">
    <property type="entry name" value="PROTEIN RKD4"/>
    <property type="match status" value="1"/>
</dbReference>
<dbReference type="OrthoDB" id="6270329at2759"/>
<dbReference type="EMBL" id="PKPP01004180">
    <property type="protein sequence ID" value="PWA65641.1"/>
    <property type="molecule type" value="Genomic_DNA"/>
</dbReference>
<dbReference type="Proteomes" id="UP000245207">
    <property type="component" value="Unassembled WGS sequence"/>
</dbReference>
<keyword evidence="3" id="KW-0175">Coiled coil</keyword>
<dbReference type="InterPro" id="IPR003035">
    <property type="entry name" value="RWP-RK_dom"/>
</dbReference>
<accession>A0A2U1MWK1</accession>
<feature type="domain" description="RWP-RK" evidence="7">
    <location>
        <begin position="1"/>
        <end position="57"/>
    </location>
</feature>
<evidence type="ECO:0000313" key="8">
    <source>
        <dbReference type="EMBL" id="PWA65641.1"/>
    </source>
</evidence>
<evidence type="ECO:0000256" key="5">
    <source>
        <dbReference type="ARBA" id="ARBA00023163"/>
    </source>
</evidence>
<organism evidence="8 9">
    <name type="scientific">Artemisia annua</name>
    <name type="common">Sweet wormwood</name>
    <dbReference type="NCBI Taxonomy" id="35608"/>
    <lineage>
        <taxon>Eukaryota</taxon>
        <taxon>Viridiplantae</taxon>
        <taxon>Streptophyta</taxon>
        <taxon>Embryophyta</taxon>
        <taxon>Tracheophyta</taxon>
        <taxon>Spermatophyta</taxon>
        <taxon>Magnoliopsida</taxon>
        <taxon>eudicotyledons</taxon>
        <taxon>Gunneridae</taxon>
        <taxon>Pentapetalae</taxon>
        <taxon>asterids</taxon>
        <taxon>campanulids</taxon>
        <taxon>Asterales</taxon>
        <taxon>Asteraceae</taxon>
        <taxon>Asteroideae</taxon>
        <taxon>Anthemideae</taxon>
        <taxon>Artemisiinae</taxon>
        <taxon>Artemisia</taxon>
    </lineage>
</organism>
<dbReference type="GO" id="GO:0003700">
    <property type="term" value="F:DNA-binding transcription factor activity"/>
    <property type="evidence" value="ECO:0007669"/>
    <property type="project" value="InterPro"/>
</dbReference>
<sequence>MPISQAAKELGIGLTALKVNCRRVGIKHWPYRKLESLKSSEDRYAQPDNNKQELIRMLEEEKKHIEGNPNLSVSKSTQRLRQCYFKAKHKLRKYVNLELSLAPDTINNKNFSGYQLIYYADNGGAQPDGNKQKLIRRSDEGKKHIEKNPNVSDAKNEQMMGQCCFTSKYKQREYVSLELSLAPPISANSQ</sequence>
<comment type="function">
    <text evidence="1">Putative transcription factor.</text>
</comment>
<dbReference type="AlphaFoldDB" id="A0A2U1MWK1"/>
<reference evidence="8 9" key="1">
    <citation type="journal article" date="2018" name="Mol. Plant">
        <title>The genome of Artemisia annua provides insight into the evolution of Asteraceae family and artemisinin biosynthesis.</title>
        <authorList>
            <person name="Shen Q."/>
            <person name="Zhang L."/>
            <person name="Liao Z."/>
            <person name="Wang S."/>
            <person name="Yan T."/>
            <person name="Shi P."/>
            <person name="Liu M."/>
            <person name="Fu X."/>
            <person name="Pan Q."/>
            <person name="Wang Y."/>
            <person name="Lv Z."/>
            <person name="Lu X."/>
            <person name="Zhang F."/>
            <person name="Jiang W."/>
            <person name="Ma Y."/>
            <person name="Chen M."/>
            <person name="Hao X."/>
            <person name="Li L."/>
            <person name="Tang Y."/>
            <person name="Lv G."/>
            <person name="Zhou Y."/>
            <person name="Sun X."/>
            <person name="Brodelius P.E."/>
            <person name="Rose J.K.C."/>
            <person name="Tang K."/>
        </authorList>
    </citation>
    <scope>NUCLEOTIDE SEQUENCE [LARGE SCALE GENOMIC DNA]</scope>
    <source>
        <strain evidence="9">cv. Huhao1</strain>
        <tissue evidence="8">Leaf</tissue>
    </source>
</reference>
<keyword evidence="4" id="KW-0238">DNA-binding</keyword>
<keyword evidence="9" id="KW-1185">Reference proteome</keyword>
<keyword evidence="5" id="KW-0804">Transcription</keyword>
<gene>
    <name evidence="8" type="ORF">CTI12_AA333390</name>
</gene>
<name>A0A2U1MWK1_ARTAN</name>
<keyword evidence="2" id="KW-0805">Transcription regulation</keyword>
<proteinExistence type="predicted"/>
<evidence type="ECO:0000313" key="9">
    <source>
        <dbReference type="Proteomes" id="UP000245207"/>
    </source>
</evidence>
<dbReference type="InterPro" id="IPR044607">
    <property type="entry name" value="RKD-like"/>
</dbReference>
<evidence type="ECO:0000256" key="4">
    <source>
        <dbReference type="ARBA" id="ARBA00023125"/>
    </source>
</evidence>
<protein>
    <submittedName>
        <fullName evidence="8">Protein RKD2</fullName>
    </submittedName>
</protein>
<evidence type="ECO:0000256" key="1">
    <source>
        <dbReference type="ARBA" id="ARBA00004049"/>
    </source>
</evidence>
<evidence type="ECO:0000256" key="3">
    <source>
        <dbReference type="ARBA" id="ARBA00023054"/>
    </source>
</evidence>
<evidence type="ECO:0000259" key="7">
    <source>
        <dbReference type="PROSITE" id="PS51519"/>
    </source>
</evidence>
<dbReference type="GO" id="GO:0003677">
    <property type="term" value="F:DNA binding"/>
    <property type="evidence" value="ECO:0007669"/>
    <property type="project" value="UniProtKB-KW"/>
</dbReference>
<evidence type="ECO:0000256" key="6">
    <source>
        <dbReference type="ARBA" id="ARBA00023242"/>
    </source>
</evidence>
<comment type="caution">
    <text evidence="8">The sequence shown here is derived from an EMBL/GenBank/DDBJ whole genome shotgun (WGS) entry which is preliminary data.</text>
</comment>
<evidence type="ECO:0000256" key="2">
    <source>
        <dbReference type="ARBA" id="ARBA00023015"/>
    </source>
</evidence>